<dbReference type="CDD" id="cd03011">
    <property type="entry name" value="TlpA_like_ScsD_MtbDsbE"/>
    <property type="match status" value="1"/>
</dbReference>
<dbReference type="SUPFAM" id="SSF52833">
    <property type="entry name" value="Thioredoxin-like"/>
    <property type="match status" value="1"/>
</dbReference>
<dbReference type="EMBL" id="UGRS01000002">
    <property type="protein sequence ID" value="SUA44528.1"/>
    <property type="molecule type" value="Genomic_DNA"/>
</dbReference>
<accession>A0A378WTH0</accession>
<gene>
    <name evidence="3" type="primary">trxA_2</name>
    <name evidence="3" type="ORF">NCTC12229_02026</name>
</gene>
<dbReference type="Proteomes" id="UP000254055">
    <property type="component" value="Unassembled WGS sequence"/>
</dbReference>
<keyword evidence="1" id="KW-0472">Membrane</keyword>
<organism evidence="3 4">
    <name type="scientific">Neisseria zoodegmatis</name>
    <dbReference type="NCBI Taxonomy" id="326523"/>
    <lineage>
        <taxon>Bacteria</taxon>
        <taxon>Pseudomonadati</taxon>
        <taxon>Pseudomonadota</taxon>
        <taxon>Betaproteobacteria</taxon>
        <taxon>Neisseriales</taxon>
        <taxon>Neisseriaceae</taxon>
        <taxon>Neisseria</taxon>
    </lineage>
</organism>
<evidence type="ECO:0000259" key="2">
    <source>
        <dbReference type="PROSITE" id="PS51352"/>
    </source>
</evidence>
<dbReference type="InterPro" id="IPR000866">
    <property type="entry name" value="AhpC/TSA"/>
</dbReference>
<dbReference type="PANTHER" id="PTHR42852:SF17">
    <property type="entry name" value="THIOREDOXIN-LIKE PROTEIN HI_1115"/>
    <property type="match status" value="1"/>
</dbReference>
<proteinExistence type="predicted"/>
<dbReference type="OrthoDB" id="9811352at2"/>
<dbReference type="Gene3D" id="3.40.30.10">
    <property type="entry name" value="Glutaredoxin"/>
    <property type="match status" value="1"/>
</dbReference>
<dbReference type="RefSeq" id="WP_115134572.1">
    <property type="nucleotide sequence ID" value="NZ_UGRS01000002.1"/>
</dbReference>
<name>A0A378WTH0_9NEIS</name>
<dbReference type="AlphaFoldDB" id="A0A378WTH0"/>
<protein>
    <submittedName>
        <fullName evidence="3">Periplasmic thioredoxin</fullName>
    </submittedName>
</protein>
<dbReference type="InterPro" id="IPR036249">
    <property type="entry name" value="Thioredoxin-like_sf"/>
</dbReference>
<evidence type="ECO:0000313" key="4">
    <source>
        <dbReference type="Proteomes" id="UP000254055"/>
    </source>
</evidence>
<feature type="domain" description="Thioredoxin" evidence="2">
    <location>
        <begin position="30"/>
        <end position="167"/>
    </location>
</feature>
<dbReference type="InterPro" id="IPR050553">
    <property type="entry name" value="Thioredoxin_ResA/DsbE_sf"/>
</dbReference>
<reference evidence="3 4" key="1">
    <citation type="submission" date="2018-06" db="EMBL/GenBank/DDBJ databases">
        <authorList>
            <consortium name="Pathogen Informatics"/>
            <person name="Doyle S."/>
        </authorList>
    </citation>
    <scope>NUCLEOTIDE SEQUENCE [LARGE SCALE GENOMIC DNA]</scope>
    <source>
        <strain evidence="3 4">NCTC12229</strain>
    </source>
</reference>
<evidence type="ECO:0000313" key="3">
    <source>
        <dbReference type="EMBL" id="SUA44528.1"/>
    </source>
</evidence>
<keyword evidence="1" id="KW-1133">Transmembrane helix</keyword>
<evidence type="ECO:0000256" key="1">
    <source>
        <dbReference type="SAM" id="Phobius"/>
    </source>
</evidence>
<dbReference type="Pfam" id="PF00578">
    <property type="entry name" value="AhpC-TSA"/>
    <property type="match status" value="1"/>
</dbReference>
<keyword evidence="1" id="KW-0812">Transmembrane</keyword>
<dbReference type="PANTHER" id="PTHR42852">
    <property type="entry name" value="THIOL:DISULFIDE INTERCHANGE PROTEIN DSBE"/>
    <property type="match status" value="1"/>
</dbReference>
<dbReference type="GO" id="GO:0016491">
    <property type="term" value="F:oxidoreductase activity"/>
    <property type="evidence" value="ECO:0007669"/>
    <property type="project" value="InterPro"/>
</dbReference>
<dbReference type="InterPro" id="IPR013766">
    <property type="entry name" value="Thioredoxin_domain"/>
</dbReference>
<sequence length="169" mass="19034">MASKAKRWLKSIFQTALMVLVISVTVDWWRKPVQPLEFAEQPLALLNQKQTSLSELSKDRAAVVYFWGSWCGICRHTSPVVQRLHQSGIPVLSVALKSGSDQEVQAYMRDKSLSFETVNDTDGSISAHWQIAVTPTIVVVKNGKMIHSTTGLSSYWGLRSRIWLANQIY</sequence>
<dbReference type="GO" id="GO:0016209">
    <property type="term" value="F:antioxidant activity"/>
    <property type="evidence" value="ECO:0007669"/>
    <property type="project" value="InterPro"/>
</dbReference>
<feature type="transmembrane region" description="Helical" evidence="1">
    <location>
        <begin position="12"/>
        <end position="29"/>
    </location>
</feature>
<dbReference type="PROSITE" id="PS51352">
    <property type="entry name" value="THIOREDOXIN_2"/>
    <property type="match status" value="1"/>
</dbReference>